<keyword evidence="3" id="KW-1185">Reference proteome</keyword>
<evidence type="ECO:0000256" key="1">
    <source>
        <dbReference type="SAM" id="MobiDB-lite"/>
    </source>
</evidence>
<dbReference type="Proteomes" id="UP000298138">
    <property type="component" value="Unassembled WGS sequence"/>
</dbReference>
<dbReference type="AlphaFoldDB" id="A0A4S2N6Z9"/>
<gene>
    <name evidence="2" type="ORF">EX30DRAFT_12099</name>
</gene>
<accession>A0A4S2N6Z9</accession>
<protein>
    <submittedName>
        <fullName evidence="2">Uncharacterized protein</fullName>
    </submittedName>
</protein>
<dbReference type="InParanoid" id="A0A4S2N6Z9"/>
<reference evidence="2 3" key="1">
    <citation type="submission" date="2019-04" db="EMBL/GenBank/DDBJ databases">
        <title>Comparative genomics and transcriptomics to analyze fruiting body development in filamentous ascomycetes.</title>
        <authorList>
            <consortium name="DOE Joint Genome Institute"/>
            <person name="Lutkenhaus R."/>
            <person name="Traeger S."/>
            <person name="Breuer J."/>
            <person name="Kuo A."/>
            <person name="Lipzen A."/>
            <person name="Pangilinan J."/>
            <person name="Dilworth D."/>
            <person name="Sandor L."/>
            <person name="Poggeler S."/>
            <person name="Barry K."/>
            <person name="Grigoriev I.V."/>
            <person name="Nowrousian M."/>
        </authorList>
    </citation>
    <scope>NUCLEOTIDE SEQUENCE [LARGE SCALE GENOMIC DNA]</scope>
    <source>
        <strain evidence="2 3">CBS 389.68</strain>
    </source>
</reference>
<feature type="compositionally biased region" description="Basic and acidic residues" evidence="1">
    <location>
        <begin position="48"/>
        <end position="64"/>
    </location>
</feature>
<name>A0A4S2N6Z9_9PEZI</name>
<organism evidence="2 3">
    <name type="scientific">Ascodesmis nigricans</name>
    <dbReference type="NCBI Taxonomy" id="341454"/>
    <lineage>
        <taxon>Eukaryota</taxon>
        <taxon>Fungi</taxon>
        <taxon>Dikarya</taxon>
        <taxon>Ascomycota</taxon>
        <taxon>Pezizomycotina</taxon>
        <taxon>Pezizomycetes</taxon>
        <taxon>Pezizales</taxon>
        <taxon>Ascodesmidaceae</taxon>
        <taxon>Ascodesmis</taxon>
    </lineage>
</organism>
<feature type="region of interest" description="Disordered" evidence="1">
    <location>
        <begin position="40"/>
        <end position="64"/>
    </location>
</feature>
<sequence>MLWQGWGVVVVEEKWCDEEGSGVRWCKDLGRTVGGRLEGDCSGIDTGGKGEGRQGEREKAAGGRREVVVEASELWRVQGSSMNCAASQTTPPTDPGEELSYSTLLGMDTIWCLPLAEEEPKNNLQRSPIGNSKRPWHARHVEGVAEGNGTTMTIVCVSLVDQPDSRIQRSSIQCVCVCMCVCVSGSRCLLVMSNPAGEAIHILFVLV</sequence>
<proteinExistence type="predicted"/>
<evidence type="ECO:0000313" key="2">
    <source>
        <dbReference type="EMBL" id="TGZ84894.1"/>
    </source>
</evidence>
<dbReference type="EMBL" id="ML220112">
    <property type="protein sequence ID" value="TGZ84894.1"/>
    <property type="molecule type" value="Genomic_DNA"/>
</dbReference>
<evidence type="ECO:0000313" key="3">
    <source>
        <dbReference type="Proteomes" id="UP000298138"/>
    </source>
</evidence>